<dbReference type="InterPro" id="IPR026634">
    <property type="entry name" value="TPST-like"/>
</dbReference>
<dbReference type="InterPro" id="IPR019734">
    <property type="entry name" value="TPR_rpt"/>
</dbReference>
<dbReference type="SUPFAM" id="SSF48452">
    <property type="entry name" value="TPR-like"/>
    <property type="match status" value="1"/>
</dbReference>
<dbReference type="InterPro" id="IPR027417">
    <property type="entry name" value="P-loop_NTPase"/>
</dbReference>
<dbReference type="EMBL" id="CP060780">
    <property type="protein sequence ID" value="QNP42984.1"/>
    <property type="molecule type" value="Genomic_DNA"/>
</dbReference>
<keyword evidence="1" id="KW-0808">Transferase</keyword>
<dbReference type="SUPFAM" id="SSF52540">
    <property type="entry name" value="P-loop containing nucleoside triphosphate hydrolases"/>
    <property type="match status" value="1"/>
</dbReference>
<name>A0ABX6T0B1_9SPHN</name>
<evidence type="ECO:0000256" key="2">
    <source>
        <dbReference type="PROSITE-ProRule" id="PRU00339"/>
    </source>
</evidence>
<feature type="repeat" description="TPR" evidence="2">
    <location>
        <begin position="150"/>
        <end position="183"/>
    </location>
</feature>
<evidence type="ECO:0000313" key="4">
    <source>
        <dbReference type="Proteomes" id="UP000516134"/>
    </source>
</evidence>
<dbReference type="Pfam" id="PF13469">
    <property type="entry name" value="Sulfotransfer_3"/>
    <property type="match status" value="1"/>
</dbReference>
<organism evidence="3 4">
    <name type="scientific">Sphingomonas daechungensis</name>
    <dbReference type="NCBI Taxonomy" id="1176646"/>
    <lineage>
        <taxon>Bacteria</taxon>
        <taxon>Pseudomonadati</taxon>
        <taxon>Pseudomonadota</taxon>
        <taxon>Alphaproteobacteria</taxon>
        <taxon>Sphingomonadales</taxon>
        <taxon>Sphingomonadaceae</taxon>
        <taxon>Sphingomonas</taxon>
    </lineage>
</organism>
<dbReference type="SMART" id="SM00028">
    <property type="entry name" value="TPR"/>
    <property type="match status" value="2"/>
</dbReference>
<dbReference type="PANTHER" id="PTHR12788:SF10">
    <property type="entry name" value="PROTEIN-TYROSINE SULFOTRANSFERASE"/>
    <property type="match status" value="1"/>
</dbReference>
<reference evidence="3 4" key="1">
    <citation type="submission" date="2020-08" db="EMBL/GenBank/DDBJ databases">
        <title>Genome sequence of Sphingomonas daechungensis KACC 18115T.</title>
        <authorList>
            <person name="Hyun D.-W."/>
            <person name="Bae J.-W."/>
        </authorList>
    </citation>
    <scope>NUCLEOTIDE SEQUENCE [LARGE SCALE GENOMIC DNA]</scope>
    <source>
        <strain evidence="3 4">KACC 18115</strain>
    </source>
</reference>
<protein>
    <submittedName>
        <fullName evidence="3">Sulfotransferase</fullName>
    </submittedName>
</protein>
<dbReference type="PROSITE" id="PS50005">
    <property type="entry name" value="TPR"/>
    <property type="match status" value="1"/>
</dbReference>
<proteinExistence type="predicted"/>
<gene>
    <name evidence="3" type="ORF">H9L15_13465</name>
</gene>
<keyword evidence="2" id="KW-0802">TPR repeat</keyword>
<dbReference type="Pfam" id="PF14559">
    <property type="entry name" value="TPR_19"/>
    <property type="match status" value="1"/>
</dbReference>
<dbReference type="PANTHER" id="PTHR12788">
    <property type="entry name" value="PROTEIN-TYROSINE SULFOTRANSFERASE 2"/>
    <property type="match status" value="1"/>
</dbReference>
<dbReference type="Gene3D" id="1.25.40.10">
    <property type="entry name" value="Tetratricopeptide repeat domain"/>
    <property type="match status" value="1"/>
</dbReference>
<evidence type="ECO:0000313" key="3">
    <source>
        <dbReference type="EMBL" id="QNP42984.1"/>
    </source>
</evidence>
<dbReference type="Gene3D" id="3.40.50.300">
    <property type="entry name" value="P-loop containing nucleotide triphosphate hydrolases"/>
    <property type="match status" value="1"/>
</dbReference>
<accession>A0ABX6T0B1</accession>
<sequence>MFANPLSLRGRSAKSKVALNFAAAALRAGDRAKAQMLLRDRLIEDPTDADALTVLAQIAAEDARVEDATVLLRRAVSADPSPDRRLALIEHLQKHAGAALALKEFEELPADFRSRIEVSGMEARTLGLLGMHDEQIGTYKRMLRQQPNRAGTWMNLANALKTAGRTDEAVKALKRATKIEPTMGQAYWTLANFKSYRFTAPDIAQMHQALGRKLTPDEALHIHFALGKAYEDQRNFESSFRHYLAGNVIRTSQIDPESVPIDAPVEDAIEHCTPEIFERFRGAGCPASDPIFVFGLHRSGSTLIEQILASHPQIEGTSELPVLNALASRLRRSTGQTVGEAIAALDASEIKAIGEEYVERTRPFRHTDKPFFVDKMPGNWINATLIRLALPNAKMIDARRFPMACGFSNFKQNYATGVTFSYSLRAIGEFYFNYWRFMRHFETVQPGAIHHVLNERLIEEPEPEVRRMLDYIGVPFDPACMEFHSNRRAVRTPSAEQVRRPINRDGVDVWRNYEPWLGELKDALGPALENWDS</sequence>
<dbReference type="RefSeq" id="WP_187714415.1">
    <property type="nucleotide sequence ID" value="NZ_BAABJC010000001.1"/>
</dbReference>
<dbReference type="Proteomes" id="UP000516134">
    <property type="component" value="Chromosome"/>
</dbReference>
<evidence type="ECO:0000256" key="1">
    <source>
        <dbReference type="ARBA" id="ARBA00022679"/>
    </source>
</evidence>
<keyword evidence="4" id="KW-1185">Reference proteome</keyword>
<dbReference type="InterPro" id="IPR011990">
    <property type="entry name" value="TPR-like_helical_dom_sf"/>
</dbReference>